<proteinExistence type="predicted"/>
<dbReference type="Proteomes" id="UP000006545">
    <property type="component" value="Chromosome"/>
</dbReference>
<evidence type="ECO:0000313" key="3">
    <source>
        <dbReference type="Proteomes" id="UP000006545"/>
    </source>
</evidence>
<dbReference type="HOGENOM" id="CLU_1804444_0_0_10"/>
<dbReference type="eggNOG" id="ENOG5030Y7E">
    <property type="taxonomic scope" value="Bacteria"/>
</dbReference>
<dbReference type="KEGG" id="pah:Poras_0135"/>
<keyword evidence="1" id="KW-1133">Transmembrane helix</keyword>
<keyword evidence="1" id="KW-0472">Membrane</keyword>
<keyword evidence="1" id="KW-0812">Transmembrane</keyword>
<keyword evidence="3" id="KW-1185">Reference proteome</keyword>
<dbReference type="AlphaFoldDB" id="F4KLI2"/>
<accession>F4KLI2</accession>
<organism evidence="2 3">
    <name type="scientific">Porphyromonas asaccharolytica (strain ATCC 25260 / DSM 20707 / BCRC 10618 / CCUG 7834 / JCM 6326 / LMG 13178 / VPI 4198 / B440)</name>
    <name type="common">Bacteroides asaccharolyticus</name>
    <dbReference type="NCBI Taxonomy" id="879243"/>
    <lineage>
        <taxon>Bacteria</taxon>
        <taxon>Pseudomonadati</taxon>
        <taxon>Bacteroidota</taxon>
        <taxon>Bacteroidia</taxon>
        <taxon>Bacteroidales</taxon>
        <taxon>Porphyromonadaceae</taxon>
        <taxon>Porphyromonas</taxon>
    </lineage>
</organism>
<protein>
    <submittedName>
        <fullName evidence="2">Uncharacterized protein</fullName>
    </submittedName>
</protein>
<evidence type="ECO:0000256" key="1">
    <source>
        <dbReference type="SAM" id="Phobius"/>
    </source>
</evidence>
<sequence length="153" mass="17489">MKKQLLKMLLIIGAGIASYFIIIHPLNWGISEELGSGFIITSDKSLLYRDGNTEYFVLPFGVTKYKYNTKWIVAYTEGYSITRNLQEKKNSSSLTNYWIIDKEMPIHLNKQDSVVLYINGIAYPIITNGLIGPMDSLSFIDSVRKFDIPLRIN</sequence>
<feature type="transmembrane region" description="Helical" evidence="1">
    <location>
        <begin position="9"/>
        <end position="30"/>
    </location>
</feature>
<name>F4KLI2_PORAD</name>
<dbReference type="EMBL" id="CP002689">
    <property type="protein sequence ID" value="AEE12089.1"/>
    <property type="molecule type" value="Genomic_DNA"/>
</dbReference>
<dbReference type="RefSeq" id="WP_013759791.1">
    <property type="nucleotide sequence ID" value="NC_015501.1"/>
</dbReference>
<gene>
    <name evidence="2" type="ordered locus">Poras_0135</name>
</gene>
<reference evidence="3" key="1">
    <citation type="submission" date="2011-04" db="EMBL/GenBank/DDBJ databases">
        <title>The complete genome of Porphyromonas asaccharolytica DSM 20707.</title>
        <authorList>
            <person name="Lucas S."/>
            <person name="Han J."/>
            <person name="Lapidus A."/>
            <person name="Bruce D."/>
            <person name="Goodwin L."/>
            <person name="Pitluck S."/>
            <person name="Peters L."/>
            <person name="Kyrpides N."/>
            <person name="Mavromatis K."/>
            <person name="Ivanova N."/>
            <person name="Ovchinnikova G."/>
            <person name="Pagani I."/>
            <person name="Lu M."/>
            <person name="Detter J.C."/>
            <person name="Tapia R."/>
            <person name="Han C."/>
            <person name="Land M."/>
            <person name="Hauser L."/>
            <person name="Markowitz V."/>
            <person name="Cheng J.-F."/>
            <person name="Hugenholtz P."/>
            <person name="Woyke T."/>
            <person name="Wu D."/>
            <person name="Gronow S."/>
            <person name="Wellnitz S."/>
            <person name="Brambilla E."/>
            <person name="Klenk H.-P."/>
            <person name="Eisen J.A."/>
        </authorList>
    </citation>
    <scope>NUCLEOTIDE SEQUENCE [LARGE SCALE GENOMIC DNA]</scope>
    <source>
        <strain evidence="3">ATCC 25260 / DSM 20707 / VPI 4198</strain>
    </source>
</reference>
<evidence type="ECO:0000313" key="2">
    <source>
        <dbReference type="EMBL" id="AEE12089.1"/>
    </source>
</evidence>